<dbReference type="EnsemblBacteria" id="AAF10285">
    <property type="protein sequence ID" value="AAF10285"/>
    <property type="gene ID" value="DR_0709"/>
</dbReference>
<evidence type="ECO:0000256" key="2">
    <source>
        <dbReference type="SAM" id="MobiDB-lite"/>
    </source>
</evidence>
<dbReference type="PIR" id="B75486">
    <property type="entry name" value="B75486"/>
</dbReference>
<dbReference type="PaxDb" id="243230-DR_0709"/>
<dbReference type="OrthoDB" id="62093at2"/>
<feature type="region of interest" description="Disordered" evidence="2">
    <location>
        <begin position="115"/>
        <end position="134"/>
    </location>
</feature>
<sequence length="304" mass="30904">MIGPATVTPNSVTPPQPGRVLLLGAGGFLGGVIARELRDAGVDVRTTTGDLTALTPADWAAQLDGASAVINAAGRTAGSLSDLTRANVLLLAGVLEAVQAADLRLIHLASAAEYGRTPEGEASREDGPAQPLSPYGASKLAGTVLLEEAVRTGRADALALRLTNPVGAGMNPGSLPGRAARELRAAAEQGLPSVRFGPLGAFRDFIAARDVGRAVLHFLHGQPGEEARGVLNLGSGVARPVRDLVTELARIAGYGGDLLEDAPGSPRSGDVPYQRADLTALKASGYTPGEDLAAALTELYSGGS</sequence>
<proteinExistence type="inferred from homology"/>
<reference evidence="4 5" key="1">
    <citation type="journal article" date="1999" name="Science">
        <title>Genome sequence of the radioresistant bacterium Deinococcus radiodurans R1.</title>
        <authorList>
            <person name="White O."/>
            <person name="Eisen J.A."/>
            <person name="Heidelberg J.F."/>
            <person name="Hickey E.K."/>
            <person name="Peterson J.D."/>
            <person name="Dodson R.J."/>
            <person name="Haft D.H."/>
            <person name="Gwinn M.L."/>
            <person name="Nelson W.C."/>
            <person name="Richardson D.L."/>
            <person name="Moffat K.S."/>
            <person name="Qin H."/>
            <person name="Jiang L."/>
            <person name="Pamphile W."/>
            <person name="Crosby M."/>
            <person name="Shen M."/>
            <person name="Vamathevan J.J."/>
            <person name="Lam P."/>
            <person name="McDonald L."/>
            <person name="Utterback T."/>
            <person name="Zalewski C."/>
            <person name="Makarova K.S."/>
            <person name="Aravind L."/>
            <person name="Daly M.J."/>
            <person name="Minton K.W."/>
            <person name="Fleischmann R.D."/>
            <person name="Ketchum K.A."/>
            <person name="Nelson K.E."/>
            <person name="Salzberg S."/>
            <person name="Smith H.O."/>
            <person name="Venter J.C."/>
            <person name="Fraser C.M."/>
        </authorList>
    </citation>
    <scope>NUCLEOTIDE SEQUENCE [LARGE SCALE GENOMIC DNA]</scope>
    <source>
        <strain evidence="5">ATCC 13939 / DSM 20539 / JCM 16871 / LMG 4051 / NBRC 15346 / NCIMB 9279 / R1 / VKM B-1422</strain>
    </source>
</reference>
<name>Q9RWF9_DEIRA</name>
<dbReference type="InParanoid" id="Q9RWF9"/>
<comment type="similarity">
    <text evidence="1">Belongs to the NAD(P)-dependent epimerase/dehydratase family.</text>
</comment>
<evidence type="ECO:0000313" key="4">
    <source>
        <dbReference type="EMBL" id="AAF10285.1"/>
    </source>
</evidence>
<dbReference type="Gene3D" id="3.40.50.720">
    <property type="entry name" value="NAD(P)-binding Rossmann-like Domain"/>
    <property type="match status" value="1"/>
</dbReference>
<dbReference type="STRING" id="243230.DR_0709"/>
<dbReference type="InterPro" id="IPR036291">
    <property type="entry name" value="NAD(P)-bd_dom_sf"/>
</dbReference>
<dbReference type="InterPro" id="IPR001509">
    <property type="entry name" value="Epimerase_deHydtase"/>
</dbReference>
<dbReference type="Proteomes" id="UP000002524">
    <property type="component" value="Chromosome 1"/>
</dbReference>
<dbReference type="PANTHER" id="PTHR43000">
    <property type="entry name" value="DTDP-D-GLUCOSE 4,6-DEHYDRATASE-RELATED"/>
    <property type="match status" value="1"/>
</dbReference>
<evidence type="ECO:0000313" key="5">
    <source>
        <dbReference type="Proteomes" id="UP000002524"/>
    </source>
</evidence>
<organism evidence="4 5">
    <name type="scientific">Deinococcus radiodurans (strain ATCC 13939 / DSM 20539 / JCM 16871 / CCUG 27074 / LMG 4051 / NBRC 15346 / NCIMB 9279 / VKM B-1422 / R1)</name>
    <dbReference type="NCBI Taxonomy" id="243230"/>
    <lineage>
        <taxon>Bacteria</taxon>
        <taxon>Thermotogati</taxon>
        <taxon>Deinococcota</taxon>
        <taxon>Deinococci</taxon>
        <taxon>Deinococcales</taxon>
        <taxon>Deinococcaceae</taxon>
        <taxon>Deinococcus</taxon>
    </lineage>
</organism>
<dbReference type="EMBL" id="AE000513">
    <property type="protein sequence ID" value="AAF10285.1"/>
    <property type="molecule type" value="Genomic_DNA"/>
</dbReference>
<gene>
    <name evidence="4" type="ordered locus">DR_0709</name>
</gene>
<dbReference type="PATRIC" id="fig|243230.17.peg.887"/>
<keyword evidence="5" id="KW-1185">Reference proteome</keyword>
<dbReference type="HOGENOM" id="CLU_007383_1_4_0"/>
<accession>Q9RWF9</accession>
<protein>
    <submittedName>
        <fullName evidence="4">SnoG protein, putative</fullName>
    </submittedName>
</protein>
<feature type="compositionally biased region" description="Basic and acidic residues" evidence="2">
    <location>
        <begin position="116"/>
        <end position="127"/>
    </location>
</feature>
<dbReference type="AlphaFoldDB" id="Q9RWF9"/>
<dbReference type="Pfam" id="PF01370">
    <property type="entry name" value="Epimerase"/>
    <property type="match status" value="1"/>
</dbReference>
<dbReference type="SUPFAM" id="SSF51735">
    <property type="entry name" value="NAD(P)-binding Rossmann-fold domains"/>
    <property type="match status" value="1"/>
</dbReference>
<evidence type="ECO:0000259" key="3">
    <source>
        <dbReference type="Pfam" id="PF01370"/>
    </source>
</evidence>
<evidence type="ECO:0000256" key="1">
    <source>
        <dbReference type="ARBA" id="ARBA00007637"/>
    </source>
</evidence>
<dbReference type="KEGG" id="dra:DR_0709"/>
<dbReference type="eggNOG" id="COG0451">
    <property type="taxonomic scope" value="Bacteria"/>
</dbReference>
<feature type="domain" description="NAD-dependent epimerase/dehydratase" evidence="3">
    <location>
        <begin position="20"/>
        <end position="234"/>
    </location>
</feature>